<reference evidence="2 3" key="1">
    <citation type="submission" date="2020-08" db="EMBL/GenBank/DDBJ databases">
        <title>Bridging the membrane lipid divide: bacteria of the FCB group superphylum have the potential to synthesize archaeal ether lipids.</title>
        <authorList>
            <person name="Villanueva L."/>
            <person name="Von Meijenfeldt F.A.B."/>
            <person name="Westbye A.B."/>
            <person name="Yadav S."/>
            <person name="Hopmans E.C."/>
            <person name="Dutilh B.E."/>
            <person name="Sinninghe Damste J.S."/>
        </authorList>
    </citation>
    <scope>NUCLEOTIDE SEQUENCE [LARGE SCALE GENOMIC DNA]</scope>
    <source>
        <strain evidence="2">NIOZ-UU30</strain>
    </source>
</reference>
<dbReference type="InterPro" id="IPR008769">
    <property type="entry name" value="PhaF_PhaI"/>
</dbReference>
<evidence type="ECO:0000256" key="1">
    <source>
        <dbReference type="SAM" id="Coils"/>
    </source>
</evidence>
<dbReference type="SUPFAM" id="SSF111384">
    <property type="entry name" value="OmpH-like"/>
    <property type="match status" value="1"/>
</dbReference>
<name>A0A8J6TKQ1_9BACT</name>
<dbReference type="InterPro" id="IPR024930">
    <property type="entry name" value="Skp_dom_sf"/>
</dbReference>
<evidence type="ECO:0000313" key="2">
    <source>
        <dbReference type="EMBL" id="MBC8359783.1"/>
    </source>
</evidence>
<dbReference type="EMBL" id="JACNJH010000006">
    <property type="protein sequence ID" value="MBC8359783.1"/>
    <property type="molecule type" value="Genomic_DNA"/>
</dbReference>
<evidence type="ECO:0000313" key="3">
    <source>
        <dbReference type="Proteomes" id="UP000603434"/>
    </source>
</evidence>
<sequence>MLSLLKKSLLTGIGLALIAKDEVEDLAKELVKKGQMTEKEGNKFLEDLQKRYDETQKKLEEKVEKAVKEFLKRADIVTGDELKGLKKEIRDLKKALGERTET</sequence>
<gene>
    <name evidence="2" type="ORF">H8E23_00085</name>
</gene>
<accession>A0A8J6TKQ1</accession>
<comment type="caution">
    <text evidence="2">The sequence shown here is derived from an EMBL/GenBank/DDBJ whole genome shotgun (WGS) entry which is preliminary data.</text>
</comment>
<organism evidence="2 3">
    <name type="scientific">Candidatus Desulfatibia profunda</name>
    <dbReference type="NCBI Taxonomy" id="2841695"/>
    <lineage>
        <taxon>Bacteria</taxon>
        <taxon>Pseudomonadati</taxon>
        <taxon>Thermodesulfobacteriota</taxon>
        <taxon>Desulfobacteria</taxon>
        <taxon>Desulfobacterales</taxon>
        <taxon>Desulfobacterales incertae sedis</taxon>
        <taxon>Candidatus Desulfatibia</taxon>
    </lineage>
</organism>
<proteinExistence type="predicted"/>
<evidence type="ECO:0008006" key="4">
    <source>
        <dbReference type="Google" id="ProtNLM"/>
    </source>
</evidence>
<dbReference type="Proteomes" id="UP000603434">
    <property type="component" value="Unassembled WGS sequence"/>
</dbReference>
<dbReference type="AlphaFoldDB" id="A0A8J6TKQ1"/>
<feature type="coiled-coil region" evidence="1">
    <location>
        <begin position="42"/>
        <end position="102"/>
    </location>
</feature>
<protein>
    <recommendedName>
        <fullName evidence="4">Polyhydroxyalkanoate synthesis regulator</fullName>
    </recommendedName>
</protein>
<dbReference type="PANTHER" id="PTHR38664">
    <property type="entry name" value="SLR0058 PROTEIN"/>
    <property type="match status" value="1"/>
</dbReference>
<dbReference type="PANTHER" id="PTHR38664:SF1">
    <property type="entry name" value="SLR0058 PROTEIN"/>
    <property type="match status" value="1"/>
</dbReference>
<keyword evidence="1" id="KW-0175">Coiled coil</keyword>